<comment type="caution">
    <text evidence="1">The sequence shown here is derived from an EMBL/GenBank/DDBJ whole genome shotgun (WGS) entry which is preliminary data.</text>
</comment>
<organism evidence="1 2">
    <name type="scientific">Escherichia coli</name>
    <dbReference type="NCBI Taxonomy" id="562"/>
    <lineage>
        <taxon>Bacteria</taxon>
        <taxon>Pseudomonadati</taxon>
        <taxon>Pseudomonadota</taxon>
        <taxon>Gammaproteobacteria</taxon>
        <taxon>Enterobacterales</taxon>
        <taxon>Enterobacteriaceae</taxon>
        <taxon>Escherichia</taxon>
    </lineage>
</organism>
<dbReference type="PANTHER" id="PTHR36180:SF1">
    <property type="entry name" value="ANTA_ANTB ANTIREPRESSOR DOMAIN-CONTAINING PROTEIN"/>
    <property type="match status" value="1"/>
</dbReference>
<dbReference type="EMBL" id="RRGJ01000020">
    <property type="protein sequence ID" value="TJQ13040.1"/>
    <property type="molecule type" value="Genomic_DNA"/>
</dbReference>
<name>A0A2A6Q5G5_ECOLX</name>
<gene>
    <name evidence="1" type="ORF">C9Z68_14920</name>
</gene>
<accession>A0A2A6Q5G5</accession>
<dbReference type="PANTHER" id="PTHR36180">
    <property type="entry name" value="DNA-BINDING PROTEIN-RELATED-RELATED"/>
    <property type="match status" value="1"/>
</dbReference>
<reference evidence="1 2" key="1">
    <citation type="submission" date="2018-12" db="EMBL/GenBank/DDBJ databases">
        <title>Food and Water Safety Consortium.</title>
        <authorList>
            <person name="Tyson S."/>
            <person name="Peterson C.-L."/>
            <person name="Olson A."/>
            <person name="Tyler S."/>
            <person name="Cabral J."/>
            <person name="Lynch T."/>
            <person name="Knox N."/>
            <person name="Van Domselaar G."/>
            <person name="Graham M."/>
        </authorList>
    </citation>
    <scope>NUCLEOTIDE SEQUENCE [LARGE SCALE GENOMIC DNA]</scope>
    <source>
        <strain evidence="1 2">FWSEC0118</strain>
    </source>
</reference>
<dbReference type="AlphaFoldDB" id="A0A2A6Q5G5"/>
<dbReference type="Proteomes" id="UP000309937">
    <property type="component" value="Unassembled WGS sequence"/>
</dbReference>
<proteinExistence type="predicted"/>
<protein>
    <submittedName>
        <fullName evidence="1">AntA/AntB antirepressor family protein</fullName>
    </submittedName>
</protein>
<dbReference type="InterPro" id="IPR013557">
    <property type="entry name" value="AntA/B_antirep"/>
</dbReference>
<evidence type="ECO:0000313" key="1">
    <source>
        <dbReference type="EMBL" id="TJQ13040.1"/>
    </source>
</evidence>
<evidence type="ECO:0000313" key="2">
    <source>
        <dbReference type="Proteomes" id="UP000309937"/>
    </source>
</evidence>
<dbReference type="Pfam" id="PF08346">
    <property type="entry name" value="AntA"/>
    <property type="match status" value="1"/>
</dbReference>
<dbReference type="RefSeq" id="WP_086251827.1">
    <property type="nucleotide sequence ID" value="NZ_NEMS01000020.1"/>
</dbReference>
<sequence length="282" mass="32288">MKLQKTPVQGQGFVRPENQNLQNFGEIIPVISGVIGGRETNIVSARALHKALGVGRDFTTWIKGRIDEYGFKNGVDFEVVENLYFDSPKRGNQSVNIEQFDSDWTTKRGGDRRSEDYLISTNMAKELAMVERTEQGRAVRQYFIKCEEELHKVAPVRSAALRRELKARITVASYFKPMCVALEAYRAELGKNTFQHHYTTEANMLARIVLGGMTAKQWALANGITGEPRDHMSTLQLEHLSYLEQSNITLIELGQDYHQRKAELIRLSQRWLSRRMEENSHV</sequence>